<evidence type="ECO:0000313" key="2">
    <source>
        <dbReference type="EMBL" id="PRP68462.1"/>
    </source>
</evidence>
<dbReference type="Proteomes" id="UP000239469">
    <property type="component" value="Unassembled WGS sequence"/>
</dbReference>
<dbReference type="AlphaFoldDB" id="A0A2S9WYB7"/>
<name>A0A2S9WYB7_9NEIS</name>
<dbReference type="OrthoDB" id="1449298at2"/>
<gene>
    <name evidence="2" type="ORF">BUE93_22260</name>
</gene>
<dbReference type="EMBL" id="MTBD01000134">
    <property type="protein sequence ID" value="PRP68462.1"/>
    <property type="molecule type" value="Genomic_DNA"/>
</dbReference>
<proteinExistence type="predicted"/>
<comment type="caution">
    <text evidence="2">The sequence shown here is derived from an EMBL/GenBank/DDBJ whole genome shotgun (WGS) entry which is preliminary data.</text>
</comment>
<evidence type="ECO:0000313" key="3">
    <source>
        <dbReference type="Proteomes" id="UP000239469"/>
    </source>
</evidence>
<protein>
    <recommendedName>
        <fullName evidence="1">DUF6966 domain-containing protein</fullName>
    </recommendedName>
</protein>
<accession>A0A2S9WYB7</accession>
<dbReference type="Pfam" id="PF22294">
    <property type="entry name" value="DUF6966"/>
    <property type="match status" value="1"/>
</dbReference>
<organism evidence="2 3">
    <name type="scientific">Chromobacterium amazonense</name>
    <dbReference type="NCBI Taxonomy" id="1382803"/>
    <lineage>
        <taxon>Bacteria</taxon>
        <taxon>Pseudomonadati</taxon>
        <taxon>Pseudomonadota</taxon>
        <taxon>Betaproteobacteria</taxon>
        <taxon>Neisseriales</taxon>
        <taxon>Chromobacteriaceae</taxon>
        <taxon>Chromobacterium</taxon>
    </lineage>
</organism>
<reference evidence="2 3" key="1">
    <citation type="submission" date="2017-01" db="EMBL/GenBank/DDBJ databases">
        <title>New insights into the genetic diversity of Chromobacterium isolated from tropical freshwater lake.</title>
        <authorList>
            <person name="Santos A.B."/>
            <person name="Nascimento A.M."/>
            <person name="Da Silva P.C."/>
        </authorList>
    </citation>
    <scope>NUCLEOTIDE SEQUENCE [LARGE SCALE GENOMIC DNA]</scope>
    <source>
        <strain evidence="2 3">56AF</strain>
    </source>
</reference>
<feature type="domain" description="DUF6966" evidence="1">
    <location>
        <begin position="21"/>
        <end position="66"/>
    </location>
</feature>
<dbReference type="InterPro" id="IPR054239">
    <property type="entry name" value="DUF6966"/>
</dbReference>
<evidence type="ECO:0000259" key="1">
    <source>
        <dbReference type="Pfam" id="PF22294"/>
    </source>
</evidence>
<sequence length="104" mass="11495">MGPKTQELVSVLDELASVLERDGNTHWGSLMRNARARLLNSDYLGIEHLLSAYGGMGSLTDVVLGQSYKDGAIEWKPECDALNERFTVLSSKAWELANAIKRSQ</sequence>